<dbReference type="PANTHER" id="PTHR35122">
    <property type="entry name" value="OSJNBA0093F12.14 PROTEIN"/>
    <property type="match status" value="1"/>
</dbReference>
<dbReference type="PANTHER" id="PTHR35122:SF2">
    <property type="entry name" value="OS04G0598000 PROTEIN"/>
    <property type="match status" value="1"/>
</dbReference>
<proteinExistence type="predicted"/>
<gene>
    <name evidence="2" type="ORF">CKAN_00973200</name>
</gene>
<dbReference type="OrthoDB" id="606645at2759"/>
<accession>A0A443NRB3</accession>
<dbReference type="EMBL" id="QPKB01000003">
    <property type="protein sequence ID" value="RWR81065.1"/>
    <property type="molecule type" value="Genomic_DNA"/>
</dbReference>
<sequence length="134" mass="14804">MAANLQRRVFISFGKRFLQTNSISIFRDPSPIVSDAASRSRHFSVTPYDKNVDDGLHPSLVPDDVVEQHIDKFWAPHPQTGVFGPSKEIGGANQTQPPPPNLDTDADVADGSVLDQKARFRPLEDVDKPIISLE</sequence>
<dbReference type="Proteomes" id="UP000283530">
    <property type="component" value="Unassembled WGS sequence"/>
</dbReference>
<organism evidence="2 3">
    <name type="scientific">Cinnamomum micranthum f. kanehirae</name>
    <dbReference type="NCBI Taxonomy" id="337451"/>
    <lineage>
        <taxon>Eukaryota</taxon>
        <taxon>Viridiplantae</taxon>
        <taxon>Streptophyta</taxon>
        <taxon>Embryophyta</taxon>
        <taxon>Tracheophyta</taxon>
        <taxon>Spermatophyta</taxon>
        <taxon>Magnoliopsida</taxon>
        <taxon>Magnoliidae</taxon>
        <taxon>Laurales</taxon>
        <taxon>Lauraceae</taxon>
        <taxon>Cinnamomum</taxon>
    </lineage>
</organism>
<evidence type="ECO:0000313" key="2">
    <source>
        <dbReference type="EMBL" id="RWR81065.1"/>
    </source>
</evidence>
<dbReference type="InterPro" id="IPR039291">
    <property type="entry name" value="At5g17165-like"/>
</dbReference>
<comment type="caution">
    <text evidence="2">The sequence shown here is derived from an EMBL/GenBank/DDBJ whole genome shotgun (WGS) entry which is preliminary data.</text>
</comment>
<name>A0A443NRB3_9MAGN</name>
<reference evidence="2 3" key="1">
    <citation type="journal article" date="2019" name="Nat. Plants">
        <title>Stout camphor tree genome fills gaps in understanding of flowering plant genome evolution.</title>
        <authorList>
            <person name="Chaw S.M."/>
            <person name="Liu Y.C."/>
            <person name="Wu Y.W."/>
            <person name="Wang H.Y."/>
            <person name="Lin C.I."/>
            <person name="Wu C.S."/>
            <person name="Ke H.M."/>
            <person name="Chang L.Y."/>
            <person name="Hsu C.Y."/>
            <person name="Yang H.T."/>
            <person name="Sudianto E."/>
            <person name="Hsu M.H."/>
            <person name="Wu K.P."/>
            <person name="Wang L.N."/>
            <person name="Leebens-Mack J.H."/>
            <person name="Tsai I.J."/>
        </authorList>
    </citation>
    <scope>NUCLEOTIDE SEQUENCE [LARGE SCALE GENOMIC DNA]</scope>
    <source>
        <strain evidence="3">cv. Chaw 1501</strain>
        <tissue evidence="2">Young leaves</tissue>
    </source>
</reference>
<feature type="region of interest" description="Disordered" evidence="1">
    <location>
        <begin position="81"/>
        <end position="120"/>
    </location>
</feature>
<dbReference type="AlphaFoldDB" id="A0A443NRB3"/>
<keyword evidence="3" id="KW-1185">Reference proteome</keyword>
<dbReference type="Pfam" id="PF22272">
    <property type="entry name" value="LEA_3b"/>
    <property type="match status" value="1"/>
</dbReference>
<protein>
    <submittedName>
        <fullName evidence="2">Hydrogen peroxide induced protein 1</fullName>
    </submittedName>
</protein>
<evidence type="ECO:0000313" key="3">
    <source>
        <dbReference type="Proteomes" id="UP000283530"/>
    </source>
</evidence>
<evidence type="ECO:0000256" key="1">
    <source>
        <dbReference type="SAM" id="MobiDB-lite"/>
    </source>
</evidence>